<evidence type="ECO:0000313" key="2">
    <source>
        <dbReference type="Proteomes" id="UP000018895"/>
    </source>
</evidence>
<accession>W4QM77</accession>
<keyword evidence="2" id="KW-1185">Reference proteome</keyword>
<evidence type="ECO:0000313" key="1">
    <source>
        <dbReference type="EMBL" id="GAE32992.1"/>
    </source>
</evidence>
<dbReference type="Proteomes" id="UP000018895">
    <property type="component" value="Unassembled WGS sequence"/>
</dbReference>
<comment type="caution">
    <text evidence="1">The sequence shown here is derived from an EMBL/GenBank/DDBJ whole genome shotgun (WGS) entry which is preliminary data.</text>
</comment>
<organism evidence="1 2">
    <name type="scientific">Halalkalibacter hemicellulosilyticusJCM 9152</name>
    <dbReference type="NCBI Taxonomy" id="1236971"/>
    <lineage>
        <taxon>Bacteria</taxon>
        <taxon>Bacillati</taxon>
        <taxon>Bacillota</taxon>
        <taxon>Bacilli</taxon>
        <taxon>Bacillales</taxon>
        <taxon>Bacillaceae</taxon>
        <taxon>Halalkalibacter</taxon>
    </lineage>
</organism>
<gene>
    <name evidence="1" type="ORF">JCM9152_4593</name>
</gene>
<sequence>MDPNATIFLKSRQVGAKGQLLFLNQAIFKHILNAHMPKAWYHFDNIFLITVS</sequence>
<proteinExistence type="predicted"/>
<protein>
    <submittedName>
        <fullName evidence="1">Uncharacterized protein</fullName>
    </submittedName>
</protein>
<name>W4QM77_9BACI</name>
<reference evidence="1" key="1">
    <citation type="journal article" date="2014" name="Genome Announc.">
        <title>Draft Genome Sequences of Three Alkaliphilic Bacillus Strains, Bacillus wakoensis JCM 9140T, Bacillus akibai JCM 9157T, and Bacillus hemicellulosilyticus JCM 9152T.</title>
        <authorList>
            <person name="Yuki M."/>
            <person name="Oshima K."/>
            <person name="Suda W."/>
            <person name="Oshida Y."/>
            <person name="Kitamura K."/>
            <person name="Iida T."/>
            <person name="Hattori M."/>
            <person name="Ohkuma M."/>
        </authorList>
    </citation>
    <scope>NUCLEOTIDE SEQUENCE [LARGE SCALE GENOMIC DNA]</scope>
    <source>
        <strain evidence="1">JCM 9152</strain>
    </source>
</reference>
<dbReference type="EMBL" id="BAUU01000077">
    <property type="protein sequence ID" value="GAE32992.1"/>
    <property type="molecule type" value="Genomic_DNA"/>
</dbReference>
<dbReference type="AlphaFoldDB" id="W4QM77"/>